<dbReference type="GO" id="GO:0006749">
    <property type="term" value="P:glutathione metabolic process"/>
    <property type="evidence" value="ECO:0007669"/>
    <property type="project" value="TreeGrafter"/>
</dbReference>
<evidence type="ECO:0000256" key="1">
    <source>
        <dbReference type="SAM" id="MobiDB-lite"/>
    </source>
</evidence>
<dbReference type="Pfam" id="PF02538">
    <property type="entry name" value="Hydantoinase_B"/>
    <property type="match status" value="1"/>
</dbReference>
<dbReference type="InterPro" id="IPR003692">
    <property type="entry name" value="Hydantoinase_B"/>
</dbReference>
<dbReference type="GO" id="GO:0017168">
    <property type="term" value="F:5-oxoprolinase (ATP-hydrolyzing) activity"/>
    <property type="evidence" value="ECO:0007669"/>
    <property type="project" value="TreeGrafter"/>
</dbReference>
<name>A0A6B1G0F2_9CHLR</name>
<sequence>MAPDPITLELYRHRYSGIAEEMGITLQRTSYSPNIKERLDFSCALFDGAGRLVAQAAHIPAHLGAMPDSVAAALAVFDHWQPGDVVILNDPYFGGSHLPDITLVSPVFLPETHGEHREGSDTSGAESELSHSSLLPPHSSPSAPHYFAASRAHHADVGGMSPGSLPLSTELYQEGIIIPPLKLYEGGELVESLLELVLRNVRTPDERRGDLAAQRAAHAVGDRRVHELAARHGNAELLAYAGHLQQYSERLTRAAIRTWPDGSYTFEDPIESVVDGRTTPAPIRVTATISGETVTLDFSGTCPSIFGSLNAPLSVTRSACYYVVRCLVGEDVPVNAGCFAPVQVDAPPGCLVNARPPAAVAGGNVETSQRITDAVFGALAQALPDRIAAAGQGTMNNCTMGGENADGSPWTYYETLGGGMGAHPQGDGFSGAHVHMSNTLNTPVEALEMAYPLRLTRYHLRRGSGGAGTHRGGDGIVREYEILRPTTATILSERRAIAPWGLAGGEPAAPGRNLLIDTDGSEEELSSKVTRRMQPGQRLRIETPGGGGWGNPSS</sequence>
<feature type="compositionally biased region" description="Low complexity" evidence="1">
    <location>
        <begin position="125"/>
        <end position="145"/>
    </location>
</feature>
<evidence type="ECO:0000259" key="2">
    <source>
        <dbReference type="Pfam" id="PF02538"/>
    </source>
</evidence>
<reference evidence="3" key="1">
    <citation type="submission" date="2019-09" db="EMBL/GenBank/DDBJ databases">
        <title>Characterisation of the sponge microbiome using genome-centric metagenomics.</title>
        <authorList>
            <person name="Engelberts J.P."/>
            <person name="Robbins S.J."/>
            <person name="De Goeij J.M."/>
            <person name="Aranda M."/>
            <person name="Bell S.C."/>
            <person name="Webster N.S."/>
        </authorList>
    </citation>
    <scope>NUCLEOTIDE SEQUENCE</scope>
    <source>
        <strain evidence="3">SB0675_bin_29</strain>
    </source>
</reference>
<dbReference type="PANTHER" id="PTHR11365:SF23">
    <property type="entry name" value="HYPOTHETICAL 5-OXOPROLINASE (EUROFUNG)-RELATED"/>
    <property type="match status" value="1"/>
</dbReference>
<feature type="compositionally biased region" description="Gly residues" evidence="1">
    <location>
        <begin position="544"/>
        <end position="554"/>
    </location>
</feature>
<comment type="caution">
    <text evidence="3">The sequence shown here is derived from an EMBL/GenBank/DDBJ whole genome shotgun (WGS) entry which is preliminary data.</text>
</comment>
<dbReference type="InterPro" id="IPR045079">
    <property type="entry name" value="Oxoprolinase-like"/>
</dbReference>
<organism evidence="3">
    <name type="scientific">Caldilineaceae bacterium SB0675_bin_29</name>
    <dbReference type="NCBI Taxonomy" id="2605266"/>
    <lineage>
        <taxon>Bacteria</taxon>
        <taxon>Bacillati</taxon>
        <taxon>Chloroflexota</taxon>
        <taxon>Caldilineae</taxon>
        <taxon>Caldilineales</taxon>
        <taxon>Caldilineaceae</taxon>
    </lineage>
</organism>
<gene>
    <name evidence="3" type="ORF">F4148_02815</name>
</gene>
<dbReference type="AlphaFoldDB" id="A0A6B1G0F2"/>
<evidence type="ECO:0000313" key="3">
    <source>
        <dbReference type="EMBL" id="MYH60725.1"/>
    </source>
</evidence>
<proteinExistence type="predicted"/>
<dbReference type="GO" id="GO:0005829">
    <property type="term" value="C:cytosol"/>
    <property type="evidence" value="ECO:0007669"/>
    <property type="project" value="TreeGrafter"/>
</dbReference>
<feature type="region of interest" description="Disordered" evidence="1">
    <location>
        <begin position="516"/>
        <end position="554"/>
    </location>
</feature>
<protein>
    <submittedName>
        <fullName evidence="3">Hydantoinase B/oxoprolinase family protein</fullName>
    </submittedName>
</protein>
<accession>A0A6B1G0F2</accession>
<dbReference type="PANTHER" id="PTHR11365">
    <property type="entry name" value="5-OXOPROLINASE RELATED"/>
    <property type="match status" value="1"/>
</dbReference>
<feature type="region of interest" description="Disordered" evidence="1">
    <location>
        <begin position="112"/>
        <end position="145"/>
    </location>
</feature>
<dbReference type="EMBL" id="VYDA01000102">
    <property type="protein sequence ID" value="MYH60725.1"/>
    <property type="molecule type" value="Genomic_DNA"/>
</dbReference>
<feature type="domain" description="Hydantoinase B/oxoprolinase" evidence="2">
    <location>
        <begin position="4"/>
        <end position="552"/>
    </location>
</feature>